<reference evidence="2 3" key="1">
    <citation type="journal article" date="2016" name="Mol. Biol. Evol.">
        <title>Comparative Genomics of Early-Diverging Mushroom-Forming Fungi Provides Insights into the Origins of Lignocellulose Decay Capabilities.</title>
        <authorList>
            <person name="Nagy L.G."/>
            <person name="Riley R."/>
            <person name="Tritt A."/>
            <person name="Adam C."/>
            <person name="Daum C."/>
            <person name="Floudas D."/>
            <person name="Sun H."/>
            <person name="Yadav J.S."/>
            <person name="Pangilinan J."/>
            <person name="Larsson K.H."/>
            <person name="Matsuura K."/>
            <person name="Barry K."/>
            <person name="Labutti K."/>
            <person name="Kuo R."/>
            <person name="Ohm R.A."/>
            <person name="Bhattacharya S.S."/>
            <person name="Shirouzu T."/>
            <person name="Yoshinaga Y."/>
            <person name="Martin F.M."/>
            <person name="Grigoriev I.V."/>
            <person name="Hibbett D.S."/>
        </authorList>
    </citation>
    <scope>NUCLEOTIDE SEQUENCE [LARGE SCALE GENOMIC DNA]</scope>
    <source>
        <strain evidence="2 3">HHB12029</strain>
    </source>
</reference>
<accession>A0A165ERQ0</accession>
<dbReference type="Proteomes" id="UP000077266">
    <property type="component" value="Unassembled WGS sequence"/>
</dbReference>
<evidence type="ECO:0000313" key="3">
    <source>
        <dbReference type="Proteomes" id="UP000077266"/>
    </source>
</evidence>
<dbReference type="InParanoid" id="A0A165ERQ0"/>
<protein>
    <submittedName>
        <fullName evidence="2">Uncharacterized protein</fullName>
    </submittedName>
</protein>
<evidence type="ECO:0000256" key="1">
    <source>
        <dbReference type="SAM" id="MobiDB-lite"/>
    </source>
</evidence>
<proteinExistence type="predicted"/>
<sequence>MGGMECAQRTKSRLASEEDDNDDGQEDVAAAVMVFVTRHGETSRVRARGAPVGGPALCRLGTWPGPSRARDSMVGLTPTESGQLIVLFPRTDANDPTHSQARALRPVALAPCWVVSRYATACRVAVDAGLRSLVVWYEVLPHSQDIGYLPYVATHV</sequence>
<organism evidence="2 3">
    <name type="scientific">Exidia glandulosa HHB12029</name>
    <dbReference type="NCBI Taxonomy" id="1314781"/>
    <lineage>
        <taxon>Eukaryota</taxon>
        <taxon>Fungi</taxon>
        <taxon>Dikarya</taxon>
        <taxon>Basidiomycota</taxon>
        <taxon>Agaricomycotina</taxon>
        <taxon>Agaricomycetes</taxon>
        <taxon>Auriculariales</taxon>
        <taxon>Exidiaceae</taxon>
        <taxon>Exidia</taxon>
    </lineage>
</organism>
<dbReference type="EMBL" id="KV426122">
    <property type="protein sequence ID" value="KZV87538.1"/>
    <property type="molecule type" value="Genomic_DNA"/>
</dbReference>
<evidence type="ECO:0000313" key="2">
    <source>
        <dbReference type="EMBL" id="KZV87538.1"/>
    </source>
</evidence>
<keyword evidence="3" id="KW-1185">Reference proteome</keyword>
<gene>
    <name evidence="2" type="ORF">EXIGLDRAFT_200750</name>
</gene>
<dbReference type="AlphaFoldDB" id="A0A165ERQ0"/>
<feature type="region of interest" description="Disordered" evidence="1">
    <location>
        <begin position="1"/>
        <end position="25"/>
    </location>
</feature>
<name>A0A165ERQ0_EXIGL</name>